<organism evidence="8 9">
    <name type="scientific">Hibiscus sabdariffa</name>
    <name type="common">roselle</name>
    <dbReference type="NCBI Taxonomy" id="183260"/>
    <lineage>
        <taxon>Eukaryota</taxon>
        <taxon>Viridiplantae</taxon>
        <taxon>Streptophyta</taxon>
        <taxon>Embryophyta</taxon>
        <taxon>Tracheophyta</taxon>
        <taxon>Spermatophyta</taxon>
        <taxon>Magnoliopsida</taxon>
        <taxon>eudicotyledons</taxon>
        <taxon>Gunneridae</taxon>
        <taxon>Pentapetalae</taxon>
        <taxon>rosids</taxon>
        <taxon>malvids</taxon>
        <taxon>Malvales</taxon>
        <taxon>Malvaceae</taxon>
        <taxon>Malvoideae</taxon>
        <taxon>Hibiscus</taxon>
    </lineage>
</organism>
<keyword evidence="9" id="KW-1185">Reference proteome</keyword>
<dbReference type="InterPro" id="IPR001128">
    <property type="entry name" value="Cyt_P450"/>
</dbReference>
<protein>
    <recommendedName>
        <fullName evidence="10">Cytochrome P450</fullName>
    </recommendedName>
</protein>
<evidence type="ECO:0000256" key="5">
    <source>
        <dbReference type="ARBA" id="ARBA00023002"/>
    </source>
</evidence>
<evidence type="ECO:0000256" key="1">
    <source>
        <dbReference type="ARBA" id="ARBA00001971"/>
    </source>
</evidence>
<accession>A0ABR2TSV8</accession>
<gene>
    <name evidence="8" type="ORF">V6N11_015688</name>
</gene>
<keyword evidence="6" id="KW-0408">Iron</keyword>
<dbReference type="Pfam" id="PF00067">
    <property type="entry name" value="p450"/>
    <property type="match status" value="1"/>
</dbReference>
<dbReference type="InterPro" id="IPR036396">
    <property type="entry name" value="Cyt_P450_sf"/>
</dbReference>
<keyword evidence="3" id="KW-0349">Heme</keyword>
<keyword evidence="7" id="KW-0503">Monooxygenase</keyword>
<dbReference type="EMBL" id="JBBPBN010000004">
    <property type="protein sequence ID" value="KAK9040540.1"/>
    <property type="molecule type" value="Genomic_DNA"/>
</dbReference>
<proteinExistence type="inferred from homology"/>
<evidence type="ECO:0000256" key="7">
    <source>
        <dbReference type="ARBA" id="ARBA00023033"/>
    </source>
</evidence>
<dbReference type="Proteomes" id="UP001396334">
    <property type="component" value="Unassembled WGS sequence"/>
</dbReference>
<comment type="similarity">
    <text evidence="2">Belongs to the cytochrome P450 family.</text>
</comment>
<name>A0ABR2TSV8_9ROSI</name>
<comment type="caution">
    <text evidence="8">The sequence shown here is derived from an EMBL/GenBank/DDBJ whole genome shotgun (WGS) entry which is preliminary data.</text>
</comment>
<evidence type="ECO:0000256" key="6">
    <source>
        <dbReference type="ARBA" id="ARBA00023004"/>
    </source>
</evidence>
<reference evidence="8 9" key="1">
    <citation type="journal article" date="2024" name="G3 (Bethesda)">
        <title>Genome assembly of Hibiscus sabdariffa L. provides insights into metabolisms of medicinal natural products.</title>
        <authorList>
            <person name="Kim T."/>
        </authorList>
    </citation>
    <scope>NUCLEOTIDE SEQUENCE [LARGE SCALE GENOMIC DNA]</scope>
    <source>
        <strain evidence="8">TK-2024</strain>
        <tissue evidence="8">Old leaves</tissue>
    </source>
</reference>
<keyword evidence="5" id="KW-0560">Oxidoreductase</keyword>
<evidence type="ECO:0008006" key="10">
    <source>
        <dbReference type="Google" id="ProtNLM"/>
    </source>
</evidence>
<dbReference type="SUPFAM" id="SSF48264">
    <property type="entry name" value="Cytochrome P450"/>
    <property type="match status" value="1"/>
</dbReference>
<evidence type="ECO:0000313" key="8">
    <source>
        <dbReference type="EMBL" id="KAK9040540.1"/>
    </source>
</evidence>
<dbReference type="Gene3D" id="1.10.630.10">
    <property type="entry name" value="Cytochrome P450"/>
    <property type="match status" value="1"/>
</dbReference>
<dbReference type="PANTHER" id="PTHR24296">
    <property type="entry name" value="CYTOCHROME P450"/>
    <property type="match status" value="1"/>
</dbReference>
<dbReference type="PRINTS" id="PR00385">
    <property type="entry name" value="P450"/>
</dbReference>
<evidence type="ECO:0000256" key="2">
    <source>
        <dbReference type="ARBA" id="ARBA00010617"/>
    </source>
</evidence>
<sequence length="86" mass="9696">MYLLFSGIAGKDTTAASLSWFIYMLCKHPDVQENVVAEMKEATKSTKVKDVAEFGASLSERGYRKDAYIHAAITETLRLYPTQQFL</sequence>
<evidence type="ECO:0000256" key="3">
    <source>
        <dbReference type="ARBA" id="ARBA00022617"/>
    </source>
</evidence>
<evidence type="ECO:0000313" key="9">
    <source>
        <dbReference type="Proteomes" id="UP001396334"/>
    </source>
</evidence>
<comment type="cofactor">
    <cofactor evidence="1">
        <name>heme</name>
        <dbReference type="ChEBI" id="CHEBI:30413"/>
    </cofactor>
</comment>
<keyword evidence="4" id="KW-0479">Metal-binding</keyword>
<evidence type="ECO:0000256" key="4">
    <source>
        <dbReference type="ARBA" id="ARBA00022723"/>
    </source>
</evidence>